<dbReference type="InterPro" id="IPR011333">
    <property type="entry name" value="SKP1/BTB/POZ_sf"/>
</dbReference>
<name>A0A4Y7TTX1_COPMI</name>
<dbReference type="SUPFAM" id="SSF54695">
    <property type="entry name" value="POZ domain"/>
    <property type="match status" value="1"/>
</dbReference>
<dbReference type="InterPro" id="IPR000210">
    <property type="entry name" value="BTB/POZ_dom"/>
</dbReference>
<evidence type="ECO:0000259" key="1">
    <source>
        <dbReference type="SMART" id="SM00225"/>
    </source>
</evidence>
<protein>
    <recommendedName>
        <fullName evidence="1">BTB domain-containing protein</fullName>
    </recommendedName>
</protein>
<dbReference type="EMBL" id="QPFP01000005">
    <property type="protein sequence ID" value="TEB37009.1"/>
    <property type="molecule type" value="Genomic_DNA"/>
</dbReference>
<organism evidence="2 3">
    <name type="scientific">Coprinellus micaceus</name>
    <name type="common">Glistening ink-cap mushroom</name>
    <name type="synonym">Coprinus micaceus</name>
    <dbReference type="NCBI Taxonomy" id="71717"/>
    <lineage>
        <taxon>Eukaryota</taxon>
        <taxon>Fungi</taxon>
        <taxon>Dikarya</taxon>
        <taxon>Basidiomycota</taxon>
        <taxon>Agaricomycotina</taxon>
        <taxon>Agaricomycetes</taxon>
        <taxon>Agaricomycetidae</taxon>
        <taxon>Agaricales</taxon>
        <taxon>Agaricineae</taxon>
        <taxon>Psathyrellaceae</taxon>
        <taxon>Coprinellus</taxon>
    </lineage>
</organism>
<feature type="domain" description="BTB" evidence="1">
    <location>
        <begin position="9"/>
        <end position="115"/>
    </location>
</feature>
<evidence type="ECO:0000313" key="3">
    <source>
        <dbReference type="Proteomes" id="UP000298030"/>
    </source>
</evidence>
<accession>A0A4Y7TTX1</accession>
<reference evidence="2 3" key="1">
    <citation type="journal article" date="2019" name="Nat. Ecol. Evol.">
        <title>Megaphylogeny resolves global patterns of mushroom evolution.</title>
        <authorList>
            <person name="Varga T."/>
            <person name="Krizsan K."/>
            <person name="Foldi C."/>
            <person name="Dima B."/>
            <person name="Sanchez-Garcia M."/>
            <person name="Sanchez-Ramirez S."/>
            <person name="Szollosi G.J."/>
            <person name="Szarkandi J.G."/>
            <person name="Papp V."/>
            <person name="Albert L."/>
            <person name="Andreopoulos W."/>
            <person name="Angelini C."/>
            <person name="Antonin V."/>
            <person name="Barry K.W."/>
            <person name="Bougher N.L."/>
            <person name="Buchanan P."/>
            <person name="Buyck B."/>
            <person name="Bense V."/>
            <person name="Catcheside P."/>
            <person name="Chovatia M."/>
            <person name="Cooper J."/>
            <person name="Damon W."/>
            <person name="Desjardin D."/>
            <person name="Finy P."/>
            <person name="Geml J."/>
            <person name="Haridas S."/>
            <person name="Hughes K."/>
            <person name="Justo A."/>
            <person name="Karasinski D."/>
            <person name="Kautmanova I."/>
            <person name="Kiss B."/>
            <person name="Kocsube S."/>
            <person name="Kotiranta H."/>
            <person name="LaButti K.M."/>
            <person name="Lechner B.E."/>
            <person name="Liimatainen K."/>
            <person name="Lipzen A."/>
            <person name="Lukacs Z."/>
            <person name="Mihaltcheva S."/>
            <person name="Morgado L.N."/>
            <person name="Niskanen T."/>
            <person name="Noordeloos M.E."/>
            <person name="Ohm R.A."/>
            <person name="Ortiz-Santana B."/>
            <person name="Ovrebo C."/>
            <person name="Racz N."/>
            <person name="Riley R."/>
            <person name="Savchenko A."/>
            <person name="Shiryaev A."/>
            <person name="Soop K."/>
            <person name="Spirin V."/>
            <person name="Szebenyi C."/>
            <person name="Tomsovsky M."/>
            <person name="Tulloss R.E."/>
            <person name="Uehling J."/>
            <person name="Grigoriev I.V."/>
            <person name="Vagvolgyi C."/>
            <person name="Papp T."/>
            <person name="Martin F.M."/>
            <person name="Miettinen O."/>
            <person name="Hibbett D.S."/>
            <person name="Nagy L.G."/>
        </authorList>
    </citation>
    <scope>NUCLEOTIDE SEQUENCE [LARGE SCALE GENOMIC DNA]</scope>
    <source>
        <strain evidence="2 3">FP101781</strain>
    </source>
</reference>
<proteinExistence type="predicted"/>
<keyword evidence="3" id="KW-1185">Reference proteome</keyword>
<sequence length="303" mass="33727">MDKGKFFYDVVTLKVENKLYRVPRHHLETWSQVFDDMFSLPPGPDAEGTSEDNPIVLSGCTSKEFENLMEVILTPTLIEPVILSKEGWVAVLKLSTMWDMPKVRKLAIEKLSSFGLSSTENVILGRTYKVRRWFLSGCQSLVEDRDPNSGLDSLASSFGWEFAARLAWAARLLPASGHSSVLTSTSPKQLNWVCASCSTPLKMEYTKPSRPAMNSMVPAAMYLSTVERDCLRIECICPKPGCAVGIRFEKKDYNIKMELPASTILTSKPLDTGAAIVGRTFAEELREIESWESRASLASPNAM</sequence>
<dbReference type="Gene3D" id="3.30.710.10">
    <property type="entry name" value="Potassium Channel Kv1.1, Chain A"/>
    <property type="match status" value="1"/>
</dbReference>
<dbReference type="Proteomes" id="UP000298030">
    <property type="component" value="Unassembled WGS sequence"/>
</dbReference>
<gene>
    <name evidence="2" type="ORF">FA13DRAFT_1787282</name>
</gene>
<dbReference type="SMART" id="SM00225">
    <property type="entry name" value="BTB"/>
    <property type="match status" value="1"/>
</dbReference>
<comment type="caution">
    <text evidence="2">The sequence shown here is derived from an EMBL/GenBank/DDBJ whole genome shotgun (WGS) entry which is preliminary data.</text>
</comment>
<dbReference type="Pfam" id="PF00651">
    <property type="entry name" value="BTB"/>
    <property type="match status" value="1"/>
</dbReference>
<dbReference type="AlphaFoldDB" id="A0A4Y7TTX1"/>
<evidence type="ECO:0000313" key="2">
    <source>
        <dbReference type="EMBL" id="TEB37009.1"/>
    </source>
</evidence>
<dbReference type="OrthoDB" id="3199068at2759"/>
<dbReference type="STRING" id="71717.A0A4Y7TTX1"/>